<evidence type="ECO:0000313" key="1">
    <source>
        <dbReference type="EMBL" id="ATG47267.1"/>
    </source>
</evidence>
<organism evidence="1 2">
    <name type="scientific">Celeribacter ethanolicus</name>
    <dbReference type="NCBI Taxonomy" id="1758178"/>
    <lineage>
        <taxon>Bacteria</taxon>
        <taxon>Pseudomonadati</taxon>
        <taxon>Pseudomonadota</taxon>
        <taxon>Alphaproteobacteria</taxon>
        <taxon>Rhodobacterales</taxon>
        <taxon>Roseobacteraceae</taxon>
        <taxon>Celeribacter</taxon>
    </lineage>
</organism>
<dbReference type="KEGG" id="ceh:CEW89_06605"/>
<dbReference type="InterPro" id="IPR009702">
    <property type="entry name" value="DUF1284"/>
</dbReference>
<keyword evidence="2" id="KW-1185">Reference proteome</keyword>
<dbReference type="Pfam" id="PF06935">
    <property type="entry name" value="DUF1284"/>
    <property type="match status" value="1"/>
</dbReference>
<dbReference type="EMBL" id="CP022196">
    <property type="protein sequence ID" value="ATG47267.1"/>
    <property type="molecule type" value="Genomic_DNA"/>
</dbReference>
<dbReference type="OrthoDB" id="6195504at2"/>
<dbReference type="Proteomes" id="UP000217935">
    <property type="component" value="Chromosome"/>
</dbReference>
<reference evidence="1 2" key="1">
    <citation type="submission" date="2017-06" db="EMBL/GenBank/DDBJ databases">
        <title>Celeribacter sp. TSPH2 complete genome sequence.</title>
        <authorList>
            <person name="Woo J.-H."/>
            <person name="Kim H.-S."/>
        </authorList>
    </citation>
    <scope>NUCLEOTIDE SEQUENCE [LARGE SCALE GENOMIC DNA]</scope>
    <source>
        <strain evidence="1 2">TSPH2</strain>
    </source>
</reference>
<proteinExistence type="predicted"/>
<gene>
    <name evidence="1" type="ORF">CEW89_06605</name>
</gene>
<name>A0A291GAS7_9RHOB</name>
<protein>
    <submittedName>
        <fullName evidence="1">2Fe-2S ferredoxin</fullName>
    </submittedName>
</protein>
<dbReference type="AlphaFoldDB" id="A0A291GAS7"/>
<dbReference type="STRING" id="1758178.GCA_001550095_02633"/>
<sequence>MIHLRPHHLLCLLTYVGKGYSPAFVAGYDRIVARLNAGEEIEIVEGPDDICAPIACDMSEHCHGSSVISRDALAAREVGRVLEQGISQGTKLVLGPERRATLRAAFAQGDVRTACRGCEWSDLCTQVARSGFSNVRLLS</sequence>
<dbReference type="RefSeq" id="WP_096805363.1">
    <property type="nucleotide sequence ID" value="NZ_CP022196.1"/>
</dbReference>
<accession>A0A291GAS7</accession>
<evidence type="ECO:0000313" key="2">
    <source>
        <dbReference type="Proteomes" id="UP000217935"/>
    </source>
</evidence>